<dbReference type="Proteomes" id="UP000231501">
    <property type="component" value="Unassembled WGS sequence"/>
</dbReference>
<dbReference type="InterPro" id="IPR001789">
    <property type="entry name" value="Sig_transdc_resp-reg_receiver"/>
</dbReference>
<feature type="modified residue" description="4-aspartylphosphate" evidence="2">
    <location>
        <position position="66"/>
    </location>
</feature>
<evidence type="ECO:0000256" key="2">
    <source>
        <dbReference type="PROSITE-ProRule" id="PRU00169"/>
    </source>
</evidence>
<reference evidence="4 5" key="1">
    <citation type="submission" date="2017-11" db="EMBL/GenBank/DDBJ databases">
        <title>Draft genome sequence of Mitsuaria sp. HWN-4.</title>
        <authorList>
            <person name="Gundlapally S.R."/>
        </authorList>
    </citation>
    <scope>NUCLEOTIDE SEQUENCE [LARGE SCALE GENOMIC DNA]</scope>
    <source>
        <strain evidence="4 5">HWN-4</strain>
    </source>
</reference>
<dbReference type="CDD" id="cd17546">
    <property type="entry name" value="REC_hyHK_CKI1_RcsC-like"/>
    <property type="match status" value="1"/>
</dbReference>
<dbReference type="PANTHER" id="PTHR44591:SF3">
    <property type="entry name" value="RESPONSE REGULATORY DOMAIN-CONTAINING PROTEIN"/>
    <property type="match status" value="1"/>
</dbReference>
<dbReference type="PANTHER" id="PTHR44591">
    <property type="entry name" value="STRESS RESPONSE REGULATOR PROTEIN 1"/>
    <property type="match status" value="1"/>
</dbReference>
<dbReference type="InterPro" id="IPR050595">
    <property type="entry name" value="Bact_response_regulator"/>
</dbReference>
<keyword evidence="1 2" id="KW-0597">Phosphoprotein</keyword>
<evidence type="ECO:0000259" key="3">
    <source>
        <dbReference type="PROSITE" id="PS50110"/>
    </source>
</evidence>
<sequence length="141" mass="16097">MVMEARRSSKTDLVGKVLYIEDNPVNILVMQQWASRFPGLRFEVAETGSEGVERFQRFRPDVVLLDMQLPDCDGIEVLRRLRTLPPDSWVPVAMVTAFSAETDRRRALDAGAAAYWLKPVDFNHLERELSTLLPPGAERRQ</sequence>
<dbReference type="PROSITE" id="PS50110">
    <property type="entry name" value="RESPONSE_REGULATORY"/>
    <property type="match status" value="1"/>
</dbReference>
<dbReference type="SUPFAM" id="SSF52172">
    <property type="entry name" value="CheY-like"/>
    <property type="match status" value="1"/>
</dbReference>
<organism evidence="4 5">
    <name type="scientific">Roseateles chitinivorans</name>
    <dbReference type="NCBI Taxonomy" id="2917965"/>
    <lineage>
        <taxon>Bacteria</taxon>
        <taxon>Pseudomonadati</taxon>
        <taxon>Pseudomonadota</taxon>
        <taxon>Betaproteobacteria</taxon>
        <taxon>Burkholderiales</taxon>
        <taxon>Sphaerotilaceae</taxon>
        <taxon>Roseateles</taxon>
    </lineage>
</organism>
<evidence type="ECO:0000256" key="1">
    <source>
        <dbReference type="ARBA" id="ARBA00022553"/>
    </source>
</evidence>
<dbReference type="AlphaFoldDB" id="A0A2G9C448"/>
<feature type="domain" description="Response regulatory" evidence="3">
    <location>
        <begin position="16"/>
        <end position="133"/>
    </location>
</feature>
<dbReference type="Gene3D" id="3.40.50.2300">
    <property type="match status" value="1"/>
</dbReference>
<name>A0A2G9C448_9BURK</name>
<dbReference type="Pfam" id="PF00072">
    <property type="entry name" value="Response_reg"/>
    <property type="match status" value="1"/>
</dbReference>
<dbReference type="GO" id="GO:0000160">
    <property type="term" value="P:phosphorelay signal transduction system"/>
    <property type="evidence" value="ECO:0007669"/>
    <property type="project" value="InterPro"/>
</dbReference>
<dbReference type="InterPro" id="IPR011006">
    <property type="entry name" value="CheY-like_superfamily"/>
</dbReference>
<evidence type="ECO:0000313" key="5">
    <source>
        <dbReference type="Proteomes" id="UP000231501"/>
    </source>
</evidence>
<gene>
    <name evidence="4" type="ORF">CS062_21230</name>
</gene>
<accession>A0A2G9C448</accession>
<comment type="caution">
    <text evidence="4">The sequence shown here is derived from an EMBL/GenBank/DDBJ whole genome shotgun (WGS) entry which is preliminary data.</text>
</comment>
<proteinExistence type="predicted"/>
<evidence type="ECO:0000313" key="4">
    <source>
        <dbReference type="EMBL" id="PIM51157.1"/>
    </source>
</evidence>
<dbReference type="SMART" id="SM00448">
    <property type="entry name" value="REC"/>
    <property type="match status" value="1"/>
</dbReference>
<protein>
    <recommendedName>
        <fullName evidence="3">Response regulatory domain-containing protein</fullName>
    </recommendedName>
</protein>
<dbReference type="OrthoDB" id="9179585at2"/>
<keyword evidence="5" id="KW-1185">Reference proteome</keyword>
<dbReference type="EMBL" id="PEOG01000077">
    <property type="protein sequence ID" value="PIM51157.1"/>
    <property type="molecule type" value="Genomic_DNA"/>
</dbReference>
<dbReference type="RefSeq" id="WP_099863566.1">
    <property type="nucleotide sequence ID" value="NZ_PEOG01000077.1"/>
</dbReference>